<evidence type="ECO:0000256" key="4">
    <source>
        <dbReference type="ARBA" id="ARBA00005172"/>
    </source>
</evidence>
<evidence type="ECO:0000256" key="2">
    <source>
        <dbReference type="ARBA" id="ARBA00004141"/>
    </source>
</evidence>
<evidence type="ECO:0000256" key="18">
    <source>
        <dbReference type="ARBA" id="ARBA00029335"/>
    </source>
</evidence>
<dbReference type="AlphaFoldDB" id="A0A218YXH3"/>
<dbReference type="PROSITE" id="PS01045">
    <property type="entry name" value="SQUALEN_PHYTOEN_SYN_2"/>
    <property type="match status" value="1"/>
</dbReference>
<dbReference type="InterPro" id="IPR019845">
    <property type="entry name" value="Squalene/phytoene_synthase_CS"/>
</dbReference>
<accession>A0A218YXH3</accession>
<dbReference type="SFLD" id="SFLDG01212">
    <property type="entry name" value="Phytoene_synthase_like"/>
    <property type="match status" value="1"/>
</dbReference>
<feature type="transmembrane region" description="Helical" evidence="19">
    <location>
        <begin position="259"/>
        <end position="278"/>
    </location>
</feature>
<dbReference type="CDD" id="cd00683">
    <property type="entry name" value="Trans_IPPS_HH"/>
    <property type="match status" value="1"/>
</dbReference>
<evidence type="ECO:0000256" key="15">
    <source>
        <dbReference type="ARBA" id="ARBA00023235"/>
    </source>
</evidence>
<comment type="caution">
    <text evidence="20">The sequence shown here is derived from an EMBL/GenBank/DDBJ whole genome shotgun (WGS) entry which is preliminary data.</text>
</comment>
<dbReference type="GO" id="GO:0051996">
    <property type="term" value="F:squalene synthase [NAD(P)H] activity"/>
    <property type="evidence" value="ECO:0007669"/>
    <property type="project" value="InterPro"/>
</dbReference>
<evidence type="ECO:0000313" key="21">
    <source>
        <dbReference type="Proteomes" id="UP000242519"/>
    </source>
</evidence>
<dbReference type="Proteomes" id="UP000242519">
    <property type="component" value="Unassembled WGS sequence"/>
</dbReference>
<comment type="pathway">
    <text evidence="3">Carotenoid biosynthesis; beta-carotene biosynthesis.</text>
</comment>
<feature type="transmembrane region" description="Helical" evidence="19">
    <location>
        <begin position="235"/>
        <end position="253"/>
    </location>
</feature>
<dbReference type="NCBIfam" id="TIGR03462">
    <property type="entry name" value="CarR_dom_SF"/>
    <property type="match status" value="2"/>
</dbReference>
<feature type="transmembrane region" description="Helical" evidence="19">
    <location>
        <begin position="205"/>
        <end position="223"/>
    </location>
</feature>
<dbReference type="SFLD" id="SFLDS00005">
    <property type="entry name" value="Isoprenoid_Synthase_Type_I"/>
    <property type="match status" value="1"/>
</dbReference>
<dbReference type="GO" id="GO:0016872">
    <property type="term" value="F:intramolecular lyase activity"/>
    <property type="evidence" value="ECO:0007669"/>
    <property type="project" value="InterPro"/>
</dbReference>
<dbReference type="InterPro" id="IPR044843">
    <property type="entry name" value="Trans_IPPS_bact-type"/>
</dbReference>
<dbReference type="Pfam" id="PF00494">
    <property type="entry name" value="SQS_PSY"/>
    <property type="match status" value="1"/>
</dbReference>
<proteinExistence type="inferred from homology"/>
<dbReference type="STRING" id="503106.A0A218YXH3"/>
<evidence type="ECO:0000256" key="3">
    <source>
        <dbReference type="ARBA" id="ARBA00005089"/>
    </source>
</evidence>
<dbReference type="EC" id="2.5.1.32" evidence="8"/>
<evidence type="ECO:0000256" key="5">
    <source>
        <dbReference type="ARBA" id="ARBA00008247"/>
    </source>
</evidence>
<evidence type="ECO:0000256" key="19">
    <source>
        <dbReference type="SAM" id="Phobius"/>
    </source>
</evidence>
<dbReference type="Gene3D" id="1.10.600.10">
    <property type="entry name" value="Farnesyl Diphosphate Synthase"/>
    <property type="match status" value="1"/>
</dbReference>
<evidence type="ECO:0000256" key="8">
    <source>
        <dbReference type="ARBA" id="ARBA00012396"/>
    </source>
</evidence>
<comment type="catalytic activity">
    <reaction evidence="17">
        <text>gamma-carotene = all-trans-beta-carotene</text>
        <dbReference type="Rhea" id="RHEA:32239"/>
        <dbReference type="ChEBI" id="CHEBI:17579"/>
        <dbReference type="ChEBI" id="CHEBI:27740"/>
        <dbReference type="EC" id="5.5.1.19"/>
    </reaction>
</comment>
<dbReference type="InterPro" id="IPR002060">
    <property type="entry name" value="Squ/phyt_synthse"/>
</dbReference>
<dbReference type="InterPro" id="IPR033904">
    <property type="entry name" value="Trans_IPPS_HH"/>
</dbReference>
<organism evidence="20 21">
    <name type="scientific">Diplocarpon coronariae</name>
    <dbReference type="NCBI Taxonomy" id="2795749"/>
    <lineage>
        <taxon>Eukaryota</taxon>
        <taxon>Fungi</taxon>
        <taxon>Dikarya</taxon>
        <taxon>Ascomycota</taxon>
        <taxon>Pezizomycotina</taxon>
        <taxon>Leotiomycetes</taxon>
        <taxon>Helotiales</taxon>
        <taxon>Drepanopezizaceae</taxon>
        <taxon>Diplocarpon</taxon>
    </lineage>
</organism>
<comment type="similarity">
    <text evidence="5">In the N-terminal section; belongs to the lycopene beta-cyclase family.</text>
</comment>
<dbReference type="GO" id="GO:0045436">
    <property type="term" value="F:lycopene beta cyclase activity"/>
    <property type="evidence" value="ECO:0007669"/>
    <property type="project" value="UniProtKB-ARBA"/>
</dbReference>
<dbReference type="SUPFAM" id="SSF48576">
    <property type="entry name" value="Terpenoid synthases"/>
    <property type="match status" value="1"/>
</dbReference>
<feature type="transmembrane region" description="Helical" evidence="19">
    <location>
        <begin position="147"/>
        <end position="168"/>
    </location>
</feature>
<dbReference type="GO" id="GO:0016020">
    <property type="term" value="C:membrane"/>
    <property type="evidence" value="ECO:0007669"/>
    <property type="project" value="UniProtKB-SubCell"/>
</dbReference>
<evidence type="ECO:0000256" key="10">
    <source>
        <dbReference type="ARBA" id="ARBA00022679"/>
    </source>
</evidence>
<sequence>MTPSFRTRRAVYRDCAALHRTVYLSLCDATVDHAPSPRSSPDQVLELFLFLFLFLSRFALVHPCTRSFILHPPLGDASAIARKTTTWVRAGNRHSHGLRICPCVSCGRGDENATKPQLIVLRHLKYTIPPAIVLTLVYWPFLRRIDLYKIASLVTIAVVSTIPWDSYLIRRRVWTYPPHVIVGPTLCSIPAEEVFFFVIQTYNTSLLYLLLSKPVFHPSYLALREHQTSLDPRWNPGHSTLAILVVVGGALAWRGDEGTYLGLILAWAGPFALLLWSLSSRFLLSLPYTSTVAPIAIPTVYLWLVDTLALRRGTWAIESGTKLGVHLWDGLEVEEAVFFLATNTLIVFGLVAFDHALAILLTFPKLFPRVPELPSPVMLVQALLTPESGQDMERAVGIRQAAARLKYKSRSFSLASSTFSGRLRIDLIVLYSFCRVADDLVDNASSDDESRKWIIKLTHYLDKAYASKEARIVQKQPSLHTYITENFPESAQLTLRLLPTHLLSFGPLYELLEGFKTDLVFDGKISSQAVRMFPIEDEGNLDVYAARVAGTVAELCLELVFFHSYATTTPAQRVHLVRAGSRMGVALQYVNIARDIATDAAIGRVYLPTSWLKDQGLSPRDILDKPRRSEVEVLRSRLLKKAFGVYREAIAAISQLPVDARAPMRVAVESYMEIGRVMSEAGYDVKEGKATVPMFRRLKVAWRALSAG</sequence>
<dbReference type="EMBL" id="MZNU01000336">
    <property type="protein sequence ID" value="OWP00172.1"/>
    <property type="molecule type" value="Genomic_DNA"/>
</dbReference>
<evidence type="ECO:0000256" key="9">
    <source>
        <dbReference type="ARBA" id="ARBA00018909"/>
    </source>
</evidence>
<feature type="transmembrane region" description="Helical" evidence="19">
    <location>
        <begin position="124"/>
        <end position="141"/>
    </location>
</feature>
<keyword evidence="12" id="KW-0125">Carotenoid biosynthesis</keyword>
<gene>
    <name evidence="20" type="ORF">B2J93_8743</name>
</gene>
<dbReference type="InterPro" id="IPR008949">
    <property type="entry name" value="Isoprenoid_synthase_dom_sf"/>
</dbReference>
<evidence type="ECO:0000256" key="7">
    <source>
        <dbReference type="ARBA" id="ARBA00012242"/>
    </source>
</evidence>
<keyword evidence="21" id="KW-1185">Reference proteome</keyword>
<comment type="catalytic activity">
    <reaction evidence="1">
        <text>2 (2E,6E,10E)-geranylgeranyl diphosphate = 15-cis-phytoene + 2 diphosphate</text>
        <dbReference type="Rhea" id="RHEA:34475"/>
        <dbReference type="ChEBI" id="CHEBI:27787"/>
        <dbReference type="ChEBI" id="CHEBI:33019"/>
        <dbReference type="ChEBI" id="CHEBI:58756"/>
        <dbReference type="EC" id="2.5.1.32"/>
    </reaction>
</comment>
<comment type="catalytic activity">
    <reaction evidence="18">
        <text>all-trans-lycopene = gamma-carotene</text>
        <dbReference type="Rhea" id="RHEA:32219"/>
        <dbReference type="ChEBI" id="CHEBI:15948"/>
        <dbReference type="ChEBI" id="CHEBI:27740"/>
        <dbReference type="EC" id="5.5.1.19"/>
    </reaction>
</comment>
<evidence type="ECO:0000256" key="14">
    <source>
        <dbReference type="ARBA" id="ARBA00023136"/>
    </source>
</evidence>
<dbReference type="GO" id="GO:0016117">
    <property type="term" value="P:carotenoid biosynthetic process"/>
    <property type="evidence" value="ECO:0007669"/>
    <property type="project" value="UniProtKB-KW"/>
</dbReference>
<dbReference type="EC" id="5.5.1.19" evidence="7"/>
<dbReference type="UniPathway" id="UPA00799">
    <property type="reaction ID" value="UER00773"/>
</dbReference>
<evidence type="ECO:0000256" key="1">
    <source>
        <dbReference type="ARBA" id="ARBA00001805"/>
    </source>
</evidence>
<protein>
    <recommendedName>
        <fullName evidence="9">Bifunctional lycopene cyclase/phytoene synthase</fullName>
        <ecNumber evidence="8">2.5.1.32</ecNumber>
        <ecNumber evidence="7">5.5.1.19</ecNumber>
    </recommendedName>
</protein>
<keyword evidence="10" id="KW-0808">Transferase</keyword>
<dbReference type="UniPathway" id="UPA00802"/>
<reference evidence="20 21" key="1">
    <citation type="submission" date="2017-04" db="EMBL/GenBank/DDBJ databases">
        <title>Draft genome sequence of Marssonina coronaria NL1: causal agent of apple blotch.</title>
        <authorList>
            <person name="Cheng Q."/>
        </authorList>
    </citation>
    <scope>NUCLEOTIDE SEQUENCE [LARGE SCALE GENOMIC DNA]</scope>
    <source>
        <strain evidence="20 21">NL1</strain>
    </source>
</reference>
<evidence type="ECO:0000313" key="20">
    <source>
        <dbReference type="EMBL" id="OWP00172.1"/>
    </source>
</evidence>
<feature type="transmembrane region" description="Helical" evidence="19">
    <location>
        <begin position="285"/>
        <end position="304"/>
    </location>
</feature>
<dbReference type="SFLD" id="SFLDG01018">
    <property type="entry name" value="Squalene/Phytoene_Synthase_Lik"/>
    <property type="match status" value="1"/>
</dbReference>
<feature type="transmembrane region" description="Helical" evidence="19">
    <location>
        <begin position="336"/>
        <end position="363"/>
    </location>
</feature>
<comment type="similarity">
    <text evidence="6">In the C-terminal section; belongs to the phytoene/squalene synthase family.</text>
</comment>
<dbReference type="GO" id="GO:0004311">
    <property type="term" value="F:geranylgeranyl diphosphate synthase activity"/>
    <property type="evidence" value="ECO:0007669"/>
    <property type="project" value="InterPro"/>
</dbReference>
<evidence type="ECO:0000256" key="16">
    <source>
        <dbReference type="ARBA" id="ARBA00023268"/>
    </source>
</evidence>
<dbReference type="InterPro" id="IPR017825">
    <property type="entry name" value="Lycopene_cyclase_dom"/>
</dbReference>
<evidence type="ECO:0000256" key="6">
    <source>
        <dbReference type="ARBA" id="ARBA00008406"/>
    </source>
</evidence>
<comment type="subcellular location">
    <subcellularLocation>
        <location evidence="2">Membrane</location>
        <topology evidence="2">Multi-pass membrane protein</topology>
    </subcellularLocation>
</comment>
<evidence type="ECO:0000256" key="11">
    <source>
        <dbReference type="ARBA" id="ARBA00022692"/>
    </source>
</evidence>
<evidence type="ECO:0000256" key="13">
    <source>
        <dbReference type="ARBA" id="ARBA00022989"/>
    </source>
</evidence>
<keyword evidence="11 19" id="KW-0812">Transmembrane</keyword>
<keyword evidence="14 19" id="KW-0472">Membrane</keyword>
<name>A0A218YXH3_9HELO</name>
<comment type="pathway">
    <text evidence="4">Carotenoid biosynthesis; phytoene biosynthesis; all-trans-phytoene from geranylgeranyl diphosphate: step 1/1.</text>
</comment>
<evidence type="ECO:0000256" key="17">
    <source>
        <dbReference type="ARBA" id="ARBA00029313"/>
    </source>
</evidence>
<evidence type="ECO:0000256" key="12">
    <source>
        <dbReference type="ARBA" id="ARBA00022746"/>
    </source>
</evidence>
<dbReference type="PANTHER" id="PTHR31480">
    <property type="entry name" value="BIFUNCTIONAL LYCOPENE CYCLASE/PHYTOENE SYNTHASE"/>
    <property type="match status" value="1"/>
</dbReference>
<dbReference type="InParanoid" id="A0A218YXH3"/>
<dbReference type="OrthoDB" id="6600518at2759"/>
<keyword evidence="13 19" id="KW-1133">Transmembrane helix</keyword>
<keyword evidence="15" id="KW-0413">Isomerase</keyword>
<keyword evidence="16" id="KW-0511">Multifunctional enzyme</keyword>